<evidence type="ECO:0000259" key="5">
    <source>
        <dbReference type="Pfam" id="PF01625"/>
    </source>
</evidence>
<dbReference type="EMBL" id="JAHKNG010000020">
    <property type="protein sequence ID" value="MBU3030858.1"/>
    <property type="molecule type" value="Genomic_DNA"/>
</dbReference>
<comment type="function">
    <text evidence="3">Has an important function as a repair enzyme for proteins that have been inactivated by oxidation. Catalyzes the reversible oxidation-reduction of methionine sulfoxide in proteins to methionine.</text>
</comment>
<evidence type="ECO:0000313" key="6">
    <source>
        <dbReference type="EMBL" id="MBU3030858.1"/>
    </source>
</evidence>
<organism evidence="6 7">
    <name type="scientific">Paracoccus marinaquae</name>
    <dbReference type="NCBI Taxonomy" id="2841926"/>
    <lineage>
        <taxon>Bacteria</taxon>
        <taxon>Pseudomonadati</taxon>
        <taxon>Pseudomonadota</taxon>
        <taxon>Alphaproteobacteria</taxon>
        <taxon>Rhodobacterales</taxon>
        <taxon>Paracoccaceae</taxon>
        <taxon>Paracoccus</taxon>
    </lineage>
</organism>
<comment type="catalytic activity">
    <reaction evidence="2 3">
        <text>[thioredoxin]-disulfide + L-methionine + H2O = L-methionine (S)-S-oxide + [thioredoxin]-dithiol</text>
        <dbReference type="Rhea" id="RHEA:19993"/>
        <dbReference type="Rhea" id="RHEA-COMP:10698"/>
        <dbReference type="Rhea" id="RHEA-COMP:10700"/>
        <dbReference type="ChEBI" id="CHEBI:15377"/>
        <dbReference type="ChEBI" id="CHEBI:29950"/>
        <dbReference type="ChEBI" id="CHEBI:50058"/>
        <dbReference type="ChEBI" id="CHEBI:57844"/>
        <dbReference type="ChEBI" id="CHEBI:58772"/>
        <dbReference type="EC" id="1.8.4.11"/>
    </reaction>
</comment>
<feature type="region of interest" description="Disordered" evidence="4">
    <location>
        <begin position="157"/>
        <end position="188"/>
    </location>
</feature>
<evidence type="ECO:0000256" key="4">
    <source>
        <dbReference type="SAM" id="MobiDB-lite"/>
    </source>
</evidence>
<proteinExistence type="inferred from homology"/>
<evidence type="ECO:0000256" key="1">
    <source>
        <dbReference type="ARBA" id="ARBA00047806"/>
    </source>
</evidence>
<accession>A0ABS6AJX5</accession>
<gene>
    <name evidence="3 6" type="primary">msrA</name>
    <name evidence="6" type="ORF">KNW02_12105</name>
</gene>
<dbReference type="EC" id="1.8.4.11" evidence="3"/>
<comment type="caution">
    <text evidence="6">The sequence shown here is derived from an EMBL/GenBank/DDBJ whole genome shotgun (WGS) entry which is preliminary data.</text>
</comment>
<dbReference type="RefSeq" id="WP_216033533.1">
    <property type="nucleotide sequence ID" value="NZ_JAHKNG010000020.1"/>
</dbReference>
<name>A0ABS6AJX5_9RHOB</name>
<dbReference type="Proteomes" id="UP001166191">
    <property type="component" value="Unassembled WGS sequence"/>
</dbReference>
<comment type="similarity">
    <text evidence="3">Belongs to the MsrA Met sulfoxide reductase family.</text>
</comment>
<reference evidence="6" key="1">
    <citation type="submission" date="2021-06" db="EMBL/GenBank/DDBJ databases">
        <title>Paracoccus bacterium XHP0099 sp. nov., isolated from the surface waters of the Yellow Sea.</title>
        <authorList>
            <person name="Xue H."/>
            <person name="Zhang D."/>
        </authorList>
    </citation>
    <scope>NUCLEOTIDE SEQUENCE</scope>
    <source>
        <strain evidence="6">XHP0099</strain>
    </source>
</reference>
<keyword evidence="7" id="KW-1185">Reference proteome</keyword>
<dbReference type="InterPro" id="IPR002569">
    <property type="entry name" value="Met_Sox_Rdtase_MsrA_dom"/>
</dbReference>
<protein>
    <recommendedName>
        <fullName evidence="3">Peptide methionine sulfoxide reductase MsrA</fullName>
        <shortName evidence="3">Protein-methionine-S-oxide reductase</shortName>
        <ecNumber evidence="3">1.8.4.11</ecNumber>
    </recommendedName>
    <alternativeName>
        <fullName evidence="3">Peptide-methionine (S)-S-oxide reductase</fullName>
        <shortName evidence="3">Peptide Met(O) reductase</shortName>
    </alternativeName>
</protein>
<dbReference type="InterPro" id="IPR050162">
    <property type="entry name" value="MsrA_MetSO_reductase"/>
</dbReference>
<evidence type="ECO:0000256" key="3">
    <source>
        <dbReference type="HAMAP-Rule" id="MF_01401"/>
    </source>
</evidence>
<feature type="active site" evidence="3">
    <location>
        <position position="28"/>
    </location>
</feature>
<feature type="domain" description="Peptide methionine sulphoxide reductase MsrA" evidence="5">
    <location>
        <begin position="22"/>
        <end position="171"/>
    </location>
</feature>
<dbReference type="NCBIfam" id="TIGR00401">
    <property type="entry name" value="msrA"/>
    <property type="match status" value="1"/>
</dbReference>
<evidence type="ECO:0000256" key="2">
    <source>
        <dbReference type="ARBA" id="ARBA00048782"/>
    </source>
</evidence>
<evidence type="ECO:0000313" key="7">
    <source>
        <dbReference type="Proteomes" id="UP001166191"/>
    </source>
</evidence>
<sequence>MTMHAVFHRPLDAQVPQGFDRAVFAMGCYWGAEQVFWRQHGVWLTQAGFTGGQTRPDAPGTGGADHAEAVRVIFDSSQVSYERLLQLFWENHDPTGGDREDDATGSRYRSLIMVFNGSQRHAAQASKVDYGNRLAVHGFGRITTQIIDEAPFWPAPDEDQQYLARNPDGHCEPTGTGVEASIPNPDTS</sequence>
<keyword evidence="3 6" id="KW-0560">Oxidoreductase</keyword>
<comment type="catalytic activity">
    <reaction evidence="1 3">
        <text>L-methionyl-[protein] + [thioredoxin]-disulfide + H2O = L-methionyl-(S)-S-oxide-[protein] + [thioredoxin]-dithiol</text>
        <dbReference type="Rhea" id="RHEA:14217"/>
        <dbReference type="Rhea" id="RHEA-COMP:10698"/>
        <dbReference type="Rhea" id="RHEA-COMP:10700"/>
        <dbReference type="Rhea" id="RHEA-COMP:12313"/>
        <dbReference type="Rhea" id="RHEA-COMP:12315"/>
        <dbReference type="ChEBI" id="CHEBI:15377"/>
        <dbReference type="ChEBI" id="CHEBI:16044"/>
        <dbReference type="ChEBI" id="CHEBI:29950"/>
        <dbReference type="ChEBI" id="CHEBI:44120"/>
        <dbReference type="ChEBI" id="CHEBI:50058"/>
        <dbReference type="EC" id="1.8.4.11"/>
    </reaction>
</comment>
<dbReference type="GO" id="GO:0008113">
    <property type="term" value="F:peptide-methionine (S)-S-oxide reductase activity"/>
    <property type="evidence" value="ECO:0007669"/>
    <property type="project" value="UniProtKB-EC"/>
</dbReference>
<dbReference type="PANTHER" id="PTHR42799">
    <property type="entry name" value="MITOCHONDRIAL PEPTIDE METHIONINE SULFOXIDE REDUCTASE"/>
    <property type="match status" value="1"/>
</dbReference>
<dbReference type="HAMAP" id="MF_01401">
    <property type="entry name" value="MsrA"/>
    <property type="match status" value="1"/>
</dbReference>
<dbReference type="Pfam" id="PF01625">
    <property type="entry name" value="PMSR"/>
    <property type="match status" value="1"/>
</dbReference>
<dbReference type="PANTHER" id="PTHR42799:SF2">
    <property type="entry name" value="MITOCHONDRIAL PEPTIDE METHIONINE SULFOXIDE REDUCTASE"/>
    <property type="match status" value="1"/>
</dbReference>